<dbReference type="FunFam" id="1.20.140.40:FF:000004">
    <property type="entry name" value="Pectinesterase"/>
    <property type="match status" value="2"/>
</dbReference>
<gene>
    <name evidence="19" type="ORF">DEO72_LG6g2965</name>
</gene>
<comment type="function">
    <text evidence="15">Acts in the modification of cell walls via demethylesterification of cell wall pectin.</text>
</comment>
<keyword evidence="20" id="KW-1185">Reference proteome</keyword>
<dbReference type="Proteomes" id="UP000501690">
    <property type="component" value="Linkage Group LG6"/>
</dbReference>
<evidence type="ECO:0000256" key="15">
    <source>
        <dbReference type="ARBA" id="ARBA00057335"/>
    </source>
</evidence>
<keyword evidence="10" id="KW-0063">Aspartyl esterase</keyword>
<dbReference type="CDD" id="cd15798">
    <property type="entry name" value="PMEI-like_3"/>
    <property type="match status" value="2"/>
</dbReference>
<evidence type="ECO:0000256" key="3">
    <source>
        <dbReference type="ARBA" id="ARBA00006027"/>
    </source>
</evidence>
<comment type="subcellular location">
    <subcellularLocation>
        <location evidence="1">Secreted</location>
        <location evidence="1">Cell wall</location>
    </subcellularLocation>
</comment>
<dbReference type="GO" id="GO:0042545">
    <property type="term" value="P:cell wall modification"/>
    <property type="evidence" value="ECO:0007669"/>
    <property type="project" value="InterPro"/>
</dbReference>
<dbReference type="InterPro" id="IPR000070">
    <property type="entry name" value="Pectinesterase_cat"/>
</dbReference>
<evidence type="ECO:0000259" key="18">
    <source>
        <dbReference type="SMART" id="SM00856"/>
    </source>
</evidence>
<keyword evidence="6" id="KW-0134">Cell wall</keyword>
<feature type="chain" id="PRO_5020038554" description="pectinesterase" evidence="17">
    <location>
        <begin position="29"/>
        <end position="1149"/>
    </location>
</feature>
<keyword evidence="9" id="KW-0378">Hydrolase</keyword>
<sequence>MAMAFNSFYALTLFVSLLLSFFTSISIADNSHAVVPPETLCHSTLDPSYCKFVLANQNGSIYEYCQISVRKSLSQSRKFLNTMYSYLQNPSSLSQPTILALEDCQILSELNFEYLSTTLDTVDKAKDVLPTSQTDDVHTLLSAVLTNQQTCLDGLQTSASDPRVKNGLFSQLLDDMKLNSVSLYLFTKAWVPENRIWQPHGAIQNDGMSNKVRAIYDSAKGQGRKLLQTSDDSESVLVSDIVVVSKDGTGNFTTINDAIAAAPNNTAVTDGYFIIVISEGIYQEYVSIAKNKKFLMLIGNGINRTIITGDHNVVDGSTTFNSATFAVVGQGFVAVNITFRNTAGPSKHQAVAVRNGADMSTFYSCSFEGYQDTLYTHSVRQFYRECDIYGTVDFIFGNAAVVLQNCNMYPRLPLSGQFNAITAQGRTDPNQNTGISIQNATIKAAQDLAPKVGTVETYLGRPWKEYSRTVYIRSFMDSLIAPAGWHEWNGSFALSTLYYAEYDNMGPGSNTANRVNWSGFHVIDATDAANFTVSSFLDGDDWVPRTSIPYQTSLIRGPCLVKNLVLSTYKFIEPNLVSKSPKQYLTTTMASKLSYSLSIFLFLLPFFHSVIVSADTVSNPSTPVSPGTACQSTPDPSYCKSVLPPQNGNVYDYGRFSVKKSLSQARKFLSLVDKYLQRRSSLSATAIRALQDCRTLGELNFDFLSSSFQTVNKTTRFLPSFQADDIQTLLSAILTNQQTCLDGLRDTASAWSVRNGLTLPLSNDTKLYSVSLALFTKGWVPRSKLNTMHPTKKQQGFRNGRLPLKMSSTTRAIYESVSRRKLLQVSVSQGVVVRDIVTVSQDGSGNFTTISDAIAAAPNKSASTDGYFLIYVTAGVYDEIVTIDKKKTYLMMVGDGINRTIITGNRSVVDGWTTFSSATLAVVGQGFVGVNMTIRNTAGAVKHQAVAVRNGADLSTFYSCSFEGYQDTLYVHSLRQFYSECDIYGTVDFIFGNAKVVFQSCNMYPRLPMQGQFNAITAQGRTDPNQDTGISIHNCSIRAADDLASSSGVSTYLGRPWKEYSRTVYMQTFMDDLINGAGWRAWDGDFALSTLYYAEYSNTGPGSNTSNRVTWSGYHVINATDAANFTVSNFLLGDDWLPQTGVSYTDNLI</sequence>
<dbReference type="NCBIfam" id="TIGR01614">
    <property type="entry name" value="PME_inhib"/>
    <property type="match status" value="1"/>
</dbReference>
<evidence type="ECO:0000256" key="7">
    <source>
        <dbReference type="ARBA" id="ARBA00022525"/>
    </source>
</evidence>
<comment type="similarity">
    <text evidence="3">In the N-terminal section; belongs to the PMEI family.</text>
</comment>
<evidence type="ECO:0000256" key="11">
    <source>
        <dbReference type="ARBA" id="ARBA00023157"/>
    </source>
</evidence>
<feature type="active site" evidence="16">
    <location>
        <position position="393"/>
    </location>
</feature>
<dbReference type="InterPro" id="IPR035513">
    <property type="entry name" value="Invertase/methylesterase_inhib"/>
</dbReference>
<comment type="similarity">
    <text evidence="4">In the C-terminal section; belongs to the pectinesterase family.</text>
</comment>
<evidence type="ECO:0000256" key="2">
    <source>
        <dbReference type="ARBA" id="ARBA00005184"/>
    </source>
</evidence>
<feature type="signal peptide" evidence="17">
    <location>
        <begin position="1"/>
        <end position="28"/>
    </location>
</feature>
<keyword evidence="7" id="KW-0964">Secreted</keyword>
<dbReference type="SUPFAM" id="SSF101148">
    <property type="entry name" value="Plant invertase/pectin methylesterase inhibitor"/>
    <property type="match status" value="2"/>
</dbReference>
<evidence type="ECO:0000256" key="10">
    <source>
        <dbReference type="ARBA" id="ARBA00023085"/>
    </source>
</evidence>
<dbReference type="SMART" id="SM00856">
    <property type="entry name" value="PMEI"/>
    <property type="match status" value="2"/>
</dbReference>
<evidence type="ECO:0000256" key="9">
    <source>
        <dbReference type="ARBA" id="ARBA00022801"/>
    </source>
</evidence>
<organism evidence="19 20">
    <name type="scientific">Vigna unguiculata</name>
    <name type="common">Cowpea</name>
    <dbReference type="NCBI Taxonomy" id="3917"/>
    <lineage>
        <taxon>Eukaryota</taxon>
        <taxon>Viridiplantae</taxon>
        <taxon>Streptophyta</taxon>
        <taxon>Embryophyta</taxon>
        <taxon>Tracheophyta</taxon>
        <taxon>Spermatophyta</taxon>
        <taxon>Magnoliopsida</taxon>
        <taxon>eudicotyledons</taxon>
        <taxon>Gunneridae</taxon>
        <taxon>Pentapetalae</taxon>
        <taxon>rosids</taxon>
        <taxon>fabids</taxon>
        <taxon>Fabales</taxon>
        <taxon>Fabaceae</taxon>
        <taxon>Papilionoideae</taxon>
        <taxon>50 kb inversion clade</taxon>
        <taxon>NPAAA clade</taxon>
        <taxon>indigoferoid/millettioid clade</taxon>
        <taxon>Phaseoleae</taxon>
        <taxon>Vigna</taxon>
    </lineage>
</organism>
<dbReference type="GO" id="GO:0030599">
    <property type="term" value="F:pectinesterase activity"/>
    <property type="evidence" value="ECO:0007669"/>
    <property type="project" value="UniProtKB-EC"/>
</dbReference>
<dbReference type="FunFam" id="2.160.20.10:FF:000001">
    <property type="entry name" value="Pectinesterase"/>
    <property type="match status" value="2"/>
</dbReference>
<evidence type="ECO:0000256" key="6">
    <source>
        <dbReference type="ARBA" id="ARBA00022512"/>
    </source>
</evidence>
<protein>
    <recommendedName>
        <fullName evidence="5">pectinesterase</fullName>
        <ecNumber evidence="5">3.1.1.11</ecNumber>
    </recommendedName>
</protein>
<dbReference type="UniPathway" id="UPA00545">
    <property type="reaction ID" value="UER00823"/>
</dbReference>
<dbReference type="InterPro" id="IPR012334">
    <property type="entry name" value="Pectin_lyas_fold"/>
</dbReference>
<accession>A0A4D6MBA6</accession>
<dbReference type="EC" id="3.1.1.11" evidence="5"/>
<feature type="active site" evidence="16">
    <location>
        <position position="988"/>
    </location>
</feature>
<evidence type="ECO:0000256" key="4">
    <source>
        <dbReference type="ARBA" id="ARBA00007786"/>
    </source>
</evidence>
<dbReference type="GO" id="GO:0045490">
    <property type="term" value="P:pectin catabolic process"/>
    <property type="evidence" value="ECO:0007669"/>
    <property type="project" value="UniProtKB-UniPathway"/>
</dbReference>
<dbReference type="InterPro" id="IPR006501">
    <property type="entry name" value="Pectinesterase_inhib_dom"/>
</dbReference>
<evidence type="ECO:0000256" key="14">
    <source>
        <dbReference type="ARBA" id="ARBA00047928"/>
    </source>
</evidence>
<evidence type="ECO:0000256" key="1">
    <source>
        <dbReference type="ARBA" id="ARBA00004191"/>
    </source>
</evidence>
<dbReference type="InterPro" id="IPR011050">
    <property type="entry name" value="Pectin_lyase_fold/virulence"/>
</dbReference>
<dbReference type="Gene3D" id="1.20.140.40">
    <property type="entry name" value="Invertase/pectin methylesterase inhibitor family protein"/>
    <property type="match status" value="2"/>
</dbReference>
<dbReference type="Pfam" id="PF04043">
    <property type="entry name" value="PMEI"/>
    <property type="match status" value="2"/>
</dbReference>
<evidence type="ECO:0000256" key="13">
    <source>
        <dbReference type="ARBA" id="ARBA00023316"/>
    </source>
</evidence>
<keyword evidence="8 17" id="KW-0732">Signal</keyword>
<dbReference type="InterPro" id="IPR033131">
    <property type="entry name" value="Pectinesterase_Asp_AS"/>
</dbReference>
<evidence type="ECO:0000256" key="17">
    <source>
        <dbReference type="SAM" id="SignalP"/>
    </source>
</evidence>
<evidence type="ECO:0000256" key="12">
    <source>
        <dbReference type="ARBA" id="ARBA00023180"/>
    </source>
</evidence>
<feature type="domain" description="Pectinesterase inhibitor" evidence="18">
    <location>
        <begin position="32"/>
        <end position="185"/>
    </location>
</feature>
<keyword evidence="12" id="KW-0325">Glycoprotein</keyword>
<name>A0A4D6MBA6_VIGUN</name>
<dbReference type="PROSITE" id="PS00503">
    <property type="entry name" value="PECTINESTERASE_2"/>
    <property type="match status" value="2"/>
</dbReference>
<dbReference type="GO" id="GO:0004857">
    <property type="term" value="F:enzyme inhibitor activity"/>
    <property type="evidence" value="ECO:0007669"/>
    <property type="project" value="InterPro"/>
</dbReference>
<feature type="domain" description="Pectinesterase inhibitor" evidence="18">
    <location>
        <begin position="621"/>
        <end position="774"/>
    </location>
</feature>
<keyword evidence="13" id="KW-0961">Cell wall biogenesis/degradation</keyword>
<comment type="pathway">
    <text evidence="2">Glycan metabolism; pectin degradation; 2-dehydro-3-deoxy-D-gluconate from pectin: step 1/5.</text>
</comment>
<comment type="catalytic activity">
    <reaction evidence="14">
        <text>[(1-&gt;4)-alpha-D-galacturonosyl methyl ester](n) + n H2O = [(1-&gt;4)-alpha-D-galacturonosyl](n) + n methanol + n H(+)</text>
        <dbReference type="Rhea" id="RHEA:22380"/>
        <dbReference type="Rhea" id="RHEA-COMP:14570"/>
        <dbReference type="Rhea" id="RHEA-COMP:14573"/>
        <dbReference type="ChEBI" id="CHEBI:15377"/>
        <dbReference type="ChEBI" id="CHEBI:15378"/>
        <dbReference type="ChEBI" id="CHEBI:17790"/>
        <dbReference type="ChEBI" id="CHEBI:140522"/>
        <dbReference type="ChEBI" id="CHEBI:140523"/>
        <dbReference type="EC" id="3.1.1.11"/>
    </reaction>
</comment>
<keyword evidence="11" id="KW-1015">Disulfide bond</keyword>
<evidence type="ECO:0000256" key="16">
    <source>
        <dbReference type="PROSITE-ProRule" id="PRU10040"/>
    </source>
</evidence>
<dbReference type="Pfam" id="PF01095">
    <property type="entry name" value="Pectinesterase"/>
    <property type="match status" value="2"/>
</dbReference>
<evidence type="ECO:0000313" key="19">
    <source>
        <dbReference type="EMBL" id="QCD98247.1"/>
    </source>
</evidence>
<dbReference type="EMBL" id="CP039350">
    <property type="protein sequence ID" value="QCD98247.1"/>
    <property type="molecule type" value="Genomic_DNA"/>
</dbReference>
<evidence type="ECO:0000313" key="20">
    <source>
        <dbReference type="Proteomes" id="UP000501690"/>
    </source>
</evidence>
<dbReference type="AlphaFoldDB" id="A0A4D6MBA6"/>
<reference evidence="19 20" key="1">
    <citation type="submission" date="2019-04" db="EMBL/GenBank/DDBJ databases">
        <title>An improved genome assembly and genetic linkage map for asparagus bean, Vigna unguiculata ssp. sesquipedialis.</title>
        <authorList>
            <person name="Xia Q."/>
            <person name="Zhang R."/>
            <person name="Dong Y."/>
        </authorList>
    </citation>
    <scope>NUCLEOTIDE SEQUENCE [LARGE SCALE GENOMIC DNA]</scope>
    <source>
        <tissue evidence="19">Leaf</tissue>
    </source>
</reference>
<evidence type="ECO:0000256" key="5">
    <source>
        <dbReference type="ARBA" id="ARBA00013229"/>
    </source>
</evidence>
<evidence type="ECO:0000256" key="8">
    <source>
        <dbReference type="ARBA" id="ARBA00022729"/>
    </source>
</evidence>
<dbReference type="SUPFAM" id="SSF51126">
    <property type="entry name" value="Pectin lyase-like"/>
    <property type="match status" value="2"/>
</dbReference>
<dbReference type="Gene3D" id="2.160.20.10">
    <property type="entry name" value="Single-stranded right-handed beta-helix, Pectin lyase-like"/>
    <property type="match status" value="2"/>
</dbReference>
<dbReference type="PANTHER" id="PTHR31707">
    <property type="entry name" value="PECTINESTERASE"/>
    <property type="match status" value="1"/>
</dbReference>
<proteinExistence type="inferred from homology"/>